<dbReference type="InterPro" id="IPR025110">
    <property type="entry name" value="AMP-bd_C"/>
</dbReference>
<dbReference type="InterPro" id="IPR020845">
    <property type="entry name" value="AMP-binding_CS"/>
</dbReference>
<dbReference type="EMBL" id="JASCIR010000017">
    <property type="protein sequence ID" value="MDI3388547.1"/>
    <property type="molecule type" value="Genomic_DNA"/>
</dbReference>
<dbReference type="InterPro" id="IPR042099">
    <property type="entry name" value="ANL_N_sf"/>
</dbReference>
<dbReference type="Pfam" id="PF13193">
    <property type="entry name" value="AMP-binding_C"/>
    <property type="match status" value="1"/>
</dbReference>
<evidence type="ECO:0000313" key="3">
    <source>
        <dbReference type="EMBL" id="MDI3388547.1"/>
    </source>
</evidence>
<dbReference type="SUPFAM" id="SSF56801">
    <property type="entry name" value="Acetyl-CoA synthetase-like"/>
    <property type="match status" value="1"/>
</dbReference>
<feature type="domain" description="AMP-binding enzyme C-terminal" evidence="2">
    <location>
        <begin position="469"/>
        <end position="545"/>
    </location>
</feature>
<dbReference type="InterPro" id="IPR000873">
    <property type="entry name" value="AMP-dep_synth/lig_dom"/>
</dbReference>
<dbReference type="Gene3D" id="3.40.50.12780">
    <property type="entry name" value="N-terminal domain of ligase-like"/>
    <property type="match status" value="1"/>
</dbReference>
<reference evidence="3 4" key="1">
    <citation type="submission" date="2023-05" db="EMBL/GenBank/DDBJ databases">
        <title>Draft genome sequence of Streptomyces sp. B-S-A8 isolated from a cave soil in Thailand.</title>
        <authorList>
            <person name="Chamroensaksri N."/>
            <person name="Muangham S."/>
        </authorList>
    </citation>
    <scope>NUCLEOTIDE SEQUENCE [LARGE SCALE GENOMIC DNA]</scope>
    <source>
        <strain evidence="3 4">B-S-A8</strain>
    </source>
</reference>
<evidence type="ECO:0000313" key="4">
    <source>
        <dbReference type="Proteomes" id="UP001224661"/>
    </source>
</evidence>
<sequence>MTIPETHAPLAELLDGQHTPVTDADAEAWRAAGWWEERSIRSLLTEAAQKRPDRVALVGRRTDGSRVSRTYAQFDAGAHHAASVLASLGVGPGDSVVLMLPNWVEYPELVFGINELGAVYAGIPVAYGELQAAAIVRRSKARVLVIPRRWRSTEHLELSRRLRAGIPTLQHVIVLDDDGSDLREGESLWSSHADVPRRTFPEPVPSRVCYLGFTSGTTGEPKGAMHSHNTLIYAIRRQVEHVGPAVYGDPMVHLVASPAGHNTGFAFGIVLTVLVAGTAVHVDRWDPDWGVRVIREEAVTAFFGAPTFLQDMLRTDLAGDPDCPLKCLVIAGSPVPRNLPAQAQKALGAYMSPAWGMTECTIMSSCTPAEPAAVQRTDGSVFAGSEVRVVGPDGRDVPTGVIGDLLMRGPGLVYGYFDRPDATDEAYLPGLWFKTGDRASLDEHGWLSLRGRSKDLIIRGGENIPVTDVESVVFDHPDVVNVALVGVPDERLGERICAVLEIRAGRPELTVDTLADYLLARGLSKHFLPERVKCVPELPMTPSGKIQKFKLREMIA</sequence>
<protein>
    <submittedName>
        <fullName evidence="3">AMP-binding protein</fullName>
    </submittedName>
</protein>
<dbReference type="RefSeq" id="WP_282514993.1">
    <property type="nucleotide sequence ID" value="NZ_JASCIR010000017.1"/>
</dbReference>
<dbReference type="Pfam" id="PF00501">
    <property type="entry name" value="AMP-binding"/>
    <property type="match status" value="1"/>
</dbReference>
<evidence type="ECO:0000259" key="2">
    <source>
        <dbReference type="Pfam" id="PF13193"/>
    </source>
</evidence>
<dbReference type="InterPro" id="IPR045851">
    <property type="entry name" value="AMP-bd_C_sf"/>
</dbReference>
<dbReference type="PROSITE" id="PS00455">
    <property type="entry name" value="AMP_BINDING"/>
    <property type="match status" value="1"/>
</dbReference>
<proteinExistence type="predicted"/>
<keyword evidence="4" id="KW-1185">Reference proteome</keyword>
<name>A0ABT6RVT6_9ACTN</name>
<dbReference type="PANTHER" id="PTHR43767">
    <property type="entry name" value="LONG-CHAIN-FATTY-ACID--COA LIGASE"/>
    <property type="match status" value="1"/>
</dbReference>
<evidence type="ECO:0000259" key="1">
    <source>
        <dbReference type="Pfam" id="PF00501"/>
    </source>
</evidence>
<gene>
    <name evidence="3" type="ORF">QIS99_20390</name>
</gene>
<dbReference type="PANTHER" id="PTHR43767:SF1">
    <property type="entry name" value="NONRIBOSOMAL PEPTIDE SYNTHASE PES1 (EUROFUNG)-RELATED"/>
    <property type="match status" value="1"/>
</dbReference>
<accession>A0ABT6RVT6</accession>
<dbReference type="Proteomes" id="UP001224661">
    <property type="component" value="Unassembled WGS sequence"/>
</dbReference>
<feature type="domain" description="AMP-dependent synthetase/ligase" evidence="1">
    <location>
        <begin position="45"/>
        <end position="417"/>
    </location>
</feature>
<comment type="caution">
    <text evidence="3">The sequence shown here is derived from an EMBL/GenBank/DDBJ whole genome shotgun (WGS) entry which is preliminary data.</text>
</comment>
<dbReference type="InterPro" id="IPR050237">
    <property type="entry name" value="ATP-dep_AMP-bd_enzyme"/>
</dbReference>
<organism evidence="3 4">
    <name type="scientific">Streptomyces solicavernae</name>
    <dbReference type="NCBI Taxonomy" id="3043614"/>
    <lineage>
        <taxon>Bacteria</taxon>
        <taxon>Bacillati</taxon>
        <taxon>Actinomycetota</taxon>
        <taxon>Actinomycetes</taxon>
        <taxon>Kitasatosporales</taxon>
        <taxon>Streptomycetaceae</taxon>
        <taxon>Streptomyces</taxon>
    </lineage>
</organism>
<dbReference type="Gene3D" id="3.30.300.30">
    <property type="match status" value="1"/>
</dbReference>